<evidence type="ECO:0000256" key="4">
    <source>
        <dbReference type="ARBA" id="ARBA00022917"/>
    </source>
</evidence>
<keyword evidence="4" id="KW-0648">Protein biosynthesis</keyword>
<reference evidence="8 9" key="1">
    <citation type="submission" date="2020-07" db="EMBL/GenBank/DDBJ databases">
        <title>Mycobacterium kansasii (former subtype) with zoonotic potential isolated from diseased indoor pet cat, Japan.</title>
        <authorList>
            <person name="Fukano H."/>
            <person name="Terazono T."/>
            <person name="Hoshino Y."/>
        </authorList>
    </citation>
    <scope>NUCLEOTIDE SEQUENCE [LARGE SCALE GENOMIC DNA]</scope>
    <source>
        <strain evidence="8 9">Kuro-I</strain>
    </source>
</reference>
<dbReference type="SUPFAM" id="SSF55681">
    <property type="entry name" value="Class II aaRS and biotin synthetases"/>
    <property type="match status" value="1"/>
</dbReference>
<accession>A0A7G1IDL9</accession>
<evidence type="ECO:0000259" key="7">
    <source>
        <dbReference type="Pfam" id="PF00152"/>
    </source>
</evidence>
<evidence type="ECO:0000256" key="6">
    <source>
        <dbReference type="SAM" id="MobiDB-lite"/>
    </source>
</evidence>
<dbReference type="PRINTS" id="PR01042">
    <property type="entry name" value="TRNASYNTHASP"/>
</dbReference>
<dbReference type="InterPro" id="IPR004364">
    <property type="entry name" value="Aa-tRNA-synt_II"/>
</dbReference>
<protein>
    <recommendedName>
        <fullName evidence="7">Aminoacyl-tRNA synthetase class II (D/K/N) domain-containing protein</fullName>
    </recommendedName>
</protein>
<dbReference type="PANTHER" id="PTHR22594">
    <property type="entry name" value="ASPARTYL/LYSYL-TRNA SYNTHETASE"/>
    <property type="match status" value="1"/>
</dbReference>
<feature type="region of interest" description="Disordered" evidence="6">
    <location>
        <begin position="95"/>
        <end position="123"/>
    </location>
</feature>
<evidence type="ECO:0000313" key="8">
    <source>
        <dbReference type="EMBL" id="BCI89196.1"/>
    </source>
</evidence>
<dbReference type="InterPro" id="IPR045864">
    <property type="entry name" value="aa-tRNA-synth_II/BPL/LPL"/>
</dbReference>
<dbReference type="GO" id="GO:0005524">
    <property type="term" value="F:ATP binding"/>
    <property type="evidence" value="ECO:0007669"/>
    <property type="project" value="UniProtKB-KW"/>
</dbReference>
<feature type="domain" description="Aminoacyl-tRNA synthetase class II (D/K/N)" evidence="7">
    <location>
        <begin position="2"/>
        <end position="89"/>
    </location>
</feature>
<dbReference type="InterPro" id="IPR002312">
    <property type="entry name" value="Asp/Asn-tRNA-synth_IIb"/>
</dbReference>
<evidence type="ECO:0000313" key="9">
    <source>
        <dbReference type="Proteomes" id="UP000516380"/>
    </source>
</evidence>
<sequence length="123" mass="13088">MLADAYDIVCNGHEIGGGSVRIHRRDVQERVFAVMGLDKAEAEEKFGFLLEAFMFGAPPHGGIAFGWDRITALLAGADSIREVIAFPKTGGGVDPLTNAPAPITAQQRKESGIDAKPKPADRA</sequence>
<evidence type="ECO:0000256" key="3">
    <source>
        <dbReference type="ARBA" id="ARBA00022840"/>
    </source>
</evidence>
<evidence type="ECO:0000256" key="1">
    <source>
        <dbReference type="ARBA" id="ARBA00022598"/>
    </source>
</evidence>
<keyword evidence="3" id="KW-0067">ATP-binding</keyword>
<gene>
    <name evidence="8" type="ORF">NIIDMKKI_44020</name>
</gene>
<dbReference type="Pfam" id="PF00152">
    <property type="entry name" value="tRNA-synt_2"/>
    <property type="match status" value="1"/>
</dbReference>
<name>A0A7G1IDL9_MYCKA</name>
<evidence type="ECO:0000256" key="2">
    <source>
        <dbReference type="ARBA" id="ARBA00022741"/>
    </source>
</evidence>
<proteinExistence type="predicted"/>
<organism evidence="8 9">
    <name type="scientific">Mycobacterium kansasii</name>
    <dbReference type="NCBI Taxonomy" id="1768"/>
    <lineage>
        <taxon>Bacteria</taxon>
        <taxon>Bacillati</taxon>
        <taxon>Actinomycetota</taxon>
        <taxon>Actinomycetes</taxon>
        <taxon>Mycobacteriales</taxon>
        <taxon>Mycobacteriaceae</taxon>
        <taxon>Mycobacterium</taxon>
    </lineage>
</organism>
<dbReference type="Proteomes" id="UP000516380">
    <property type="component" value="Chromosome"/>
</dbReference>
<dbReference type="GO" id="GO:0006422">
    <property type="term" value="P:aspartyl-tRNA aminoacylation"/>
    <property type="evidence" value="ECO:0007669"/>
    <property type="project" value="TreeGrafter"/>
</dbReference>
<dbReference type="GO" id="GO:0004815">
    <property type="term" value="F:aspartate-tRNA ligase activity"/>
    <property type="evidence" value="ECO:0007669"/>
    <property type="project" value="TreeGrafter"/>
</dbReference>
<dbReference type="AlphaFoldDB" id="A0A7G1IDL9"/>
<dbReference type="PANTHER" id="PTHR22594:SF5">
    <property type="entry name" value="ASPARTATE--TRNA LIGASE, MITOCHONDRIAL"/>
    <property type="match status" value="1"/>
</dbReference>
<feature type="compositionally biased region" description="Basic and acidic residues" evidence="6">
    <location>
        <begin position="107"/>
        <end position="123"/>
    </location>
</feature>
<keyword evidence="9" id="KW-1185">Reference proteome</keyword>
<evidence type="ECO:0000256" key="5">
    <source>
        <dbReference type="ARBA" id="ARBA00023146"/>
    </source>
</evidence>
<keyword evidence="1" id="KW-0436">Ligase</keyword>
<dbReference type="Gene3D" id="3.30.930.10">
    <property type="entry name" value="Bira Bifunctional Protein, Domain 2"/>
    <property type="match status" value="1"/>
</dbReference>
<dbReference type="EMBL" id="AP023343">
    <property type="protein sequence ID" value="BCI89196.1"/>
    <property type="molecule type" value="Genomic_DNA"/>
</dbReference>
<keyword evidence="2" id="KW-0547">Nucleotide-binding</keyword>
<keyword evidence="5" id="KW-0030">Aminoacyl-tRNA synthetase</keyword>